<name>A0A839ERJ5_9GAMM</name>
<keyword evidence="3 6" id="KW-0812">Transmembrane</keyword>
<feature type="domain" description="Sulfatase N-terminal" evidence="7">
    <location>
        <begin position="283"/>
        <end position="552"/>
    </location>
</feature>
<feature type="transmembrane region" description="Helical" evidence="6">
    <location>
        <begin position="18"/>
        <end position="38"/>
    </location>
</feature>
<evidence type="ECO:0000256" key="2">
    <source>
        <dbReference type="ARBA" id="ARBA00022475"/>
    </source>
</evidence>
<dbReference type="EMBL" id="JACGXL010000001">
    <property type="protein sequence ID" value="MBA8886375.1"/>
    <property type="molecule type" value="Genomic_DNA"/>
</dbReference>
<dbReference type="PANTHER" id="PTHR47371:SF3">
    <property type="entry name" value="PHOSPHOGLYCEROL TRANSFERASE I"/>
    <property type="match status" value="1"/>
</dbReference>
<dbReference type="PANTHER" id="PTHR47371">
    <property type="entry name" value="LIPOTEICHOIC ACID SYNTHASE"/>
    <property type="match status" value="1"/>
</dbReference>
<dbReference type="InterPro" id="IPR017850">
    <property type="entry name" value="Alkaline_phosphatase_core_sf"/>
</dbReference>
<evidence type="ECO:0000313" key="8">
    <source>
        <dbReference type="EMBL" id="MBA8886375.1"/>
    </source>
</evidence>
<feature type="transmembrane region" description="Helical" evidence="6">
    <location>
        <begin position="92"/>
        <end position="116"/>
    </location>
</feature>
<dbReference type="GO" id="GO:0016740">
    <property type="term" value="F:transferase activity"/>
    <property type="evidence" value="ECO:0007669"/>
    <property type="project" value="UniProtKB-KW"/>
</dbReference>
<dbReference type="Gene3D" id="3.30.1120.80">
    <property type="match status" value="1"/>
</dbReference>
<dbReference type="Gene3D" id="3.40.720.10">
    <property type="entry name" value="Alkaline Phosphatase, subunit A"/>
    <property type="match status" value="1"/>
</dbReference>
<dbReference type="InterPro" id="IPR050448">
    <property type="entry name" value="OpgB/LTA_synthase_biosynth"/>
</dbReference>
<reference evidence="8 9" key="1">
    <citation type="submission" date="2020-07" db="EMBL/GenBank/DDBJ databases">
        <title>Genomic Encyclopedia of Type Strains, Phase IV (KMG-V): Genome sequencing to study the core and pangenomes of soil and plant-associated prokaryotes.</title>
        <authorList>
            <person name="Whitman W."/>
        </authorList>
    </citation>
    <scope>NUCLEOTIDE SEQUENCE [LARGE SCALE GENOMIC DNA]</scope>
    <source>
        <strain evidence="8 9">RH2WT43</strain>
    </source>
</reference>
<comment type="caution">
    <text evidence="8">The sequence shown here is derived from an EMBL/GenBank/DDBJ whole genome shotgun (WGS) entry which is preliminary data.</text>
</comment>
<feature type="transmembrane region" description="Helical" evidence="6">
    <location>
        <begin position="50"/>
        <end position="80"/>
    </location>
</feature>
<dbReference type="InterPro" id="IPR000917">
    <property type="entry name" value="Sulfatase_N"/>
</dbReference>
<proteinExistence type="predicted"/>
<feature type="transmembrane region" description="Helical" evidence="6">
    <location>
        <begin position="143"/>
        <end position="163"/>
    </location>
</feature>
<keyword evidence="2" id="KW-1003">Cell membrane</keyword>
<keyword evidence="8" id="KW-0808">Transferase</keyword>
<dbReference type="RefSeq" id="WP_259392803.1">
    <property type="nucleotide sequence ID" value="NZ_JACGXL010000001.1"/>
</dbReference>
<evidence type="ECO:0000256" key="6">
    <source>
        <dbReference type="SAM" id="Phobius"/>
    </source>
</evidence>
<evidence type="ECO:0000256" key="4">
    <source>
        <dbReference type="ARBA" id="ARBA00022989"/>
    </source>
</evidence>
<evidence type="ECO:0000313" key="9">
    <source>
        <dbReference type="Proteomes" id="UP000550401"/>
    </source>
</evidence>
<gene>
    <name evidence="8" type="ORF">FHW12_000566</name>
</gene>
<protein>
    <submittedName>
        <fullName evidence="8">Phosphoglycerol transferase MdoB-like AlkP superfamily enzyme</fullName>
    </submittedName>
</protein>
<organism evidence="8 9">
    <name type="scientific">Dokdonella fugitiva</name>
    <dbReference type="NCBI Taxonomy" id="328517"/>
    <lineage>
        <taxon>Bacteria</taxon>
        <taxon>Pseudomonadati</taxon>
        <taxon>Pseudomonadota</taxon>
        <taxon>Gammaproteobacteria</taxon>
        <taxon>Lysobacterales</taxon>
        <taxon>Rhodanobacteraceae</taxon>
        <taxon>Dokdonella</taxon>
    </lineage>
</organism>
<dbReference type="SUPFAM" id="SSF53649">
    <property type="entry name" value="Alkaline phosphatase-like"/>
    <property type="match status" value="1"/>
</dbReference>
<evidence type="ECO:0000256" key="3">
    <source>
        <dbReference type="ARBA" id="ARBA00022692"/>
    </source>
</evidence>
<dbReference type="GO" id="GO:0005886">
    <property type="term" value="C:plasma membrane"/>
    <property type="evidence" value="ECO:0007669"/>
    <property type="project" value="UniProtKB-SubCell"/>
</dbReference>
<accession>A0A839ERJ5</accession>
<dbReference type="Proteomes" id="UP000550401">
    <property type="component" value="Unassembled WGS sequence"/>
</dbReference>
<keyword evidence="9" id="KW-1185">Reference proteome</keyword>
<dbReference type="Pfam" id="PF00884">
    <property type="entry name" value="Sulfatase"/>
    <property type="match status" value="1"/>
</dbReference>
<dbReference type="CDD" id="cd16015">
    <property type="entry name" value="LTA_synthase"/>
    <property type="match status" value="1"/>
</dbReference>
<evidence type="ECO:0000256" key="5">
    <source>
        <dbReference type="ARBA" id="ARBA00023136"/>
    </source>
</evidence>
<keyword evidence="4 6" id="KW-1133">Transmembrane helix</keyword>
<sequence>MDTPIAAPAALRARYAPLAWFAGAFLTIEFLTRLALLVKTGSGVPLDPRYWLYAFGVGLGYDLVAFIYVAWPLVLFLWLVPRRVFATRPLRAALALLLLAMLYGLLFVTAAEWLFWDEFASRFNFIAVDYLVYSREVIGNIRASYPVGKVLAALALLAGLVLYLTRRQWRPREDASRLRQRSGVTLAWLLLTIVVSYAVDGEYKNATANEYVNELSGNGVYEFFSAYRNNELDWRRFYRTLPDGAAFQRTRELLKTPEAEFVGDDPRSITREIRNPGPEKRLNVILVSVESLSADYLTAFGGTKNVTPNLDALASKSLFFTNLYASGTRTVRGLEALSLSVPPTPGQSIVKRPDNENLFSLGSVFGGKGYDSMFVYGGYGYFDNMNYFFSHNGYRTVDRSDIPRDQVHHGNIWGVADEDLFTLALREADRAAAAGQPFFEHVMTTSNHPPFTYPADRIDLPSGKAGRAGAVKYTDWALGDFLARAASKPWFDDTVFVITADHCSSSWGRSAIPMNRYHIPLLIYSPKHVEPGRVDRLMAQIDIPPTLLGLLDFSYTSQFYGYDLFKLEPGRERVLLGNYQKAGYLRGDVLTVLAPKKHATQTLPKFDNSGDATPLDAPQPELVDDAIAYYETASERFSEGLMRIPAQVTPPAKAAPN</sequence>
<evidence type="ECO:0000259" key="7">
    <source>
        <dbReference type="Pfam" id="PF00884"/>
    </source>
</evidence>
<comment type="subcellular location">
    <subcellularLocation>
        <location evidence="1">Cell membrane</location>
        <topology evidence="1">Multi-pass membrane protein</topology>
    </subcellularLocation>
</comment>
<evidence type="ECO:0000256" key="1">
    <source>
        <dbReference type="ARBA" id="ARBA00004651"/>
    </source>
</evidence>
<dbReference type="AlphaFoldDB" id="A0A839ERJ5"/>
<feature type="transmembrane region" description="Helical" evidence="6">
    <location>
        <begin position="183"/>
        <end position="199"/>
    </location>
</feature>
<keyword evidence="5 6" id="KW-0472">Membrane</keyword>